<dbReference type="OrthoDB" id="307899at2759"/>
<dbReference type="GO" id="GO:0005739">
    <property type="term" value="C:mitochondrion"/>
    <property type="evidence" value="ECO:0007669"/>
    <property type="project" value="GOC"/>
</dbReference>
<dbReference type="AlphaFoldDB" id="A0A2B7YKG6"/>
<name>A0A2B7YKG6_POLH7</name>
<keyword evidence="4" id="KW-1185">Reference proteome</keyword>
<dbReference type="InterPro" id="IPR019401">
    <property type="entry name" value="Znf_CHCC"/>
</dbReference>
<dbReference type="STRING" id="1447883.A0A2B7YKG6"/>
<feature type="domain" description="Zinc finger CHCC-type" evidence="2">
    <location>
        <begin position="140"/>
        <end position="175"/>
    </location>
</feature>
<dbReference type="Pfam" id="PF10276">
    <property type="entry name" value="zf-CHCC"/>
    <property type="match status" value="1"/>
</dbReference>
<evidence type="ECO:0000313" key="4">
    <source>
        <dbReference type="Proteomes" id="UP000224634"/>
    </source>
</evidence>
<dbReference type="PANTHER" id="PTHR13156">
    <property type="entry name" value="NADH-UBIQUINONE OXIDOREDUCTASE 13 KD-A SUBUNIT"/>
    <property type="match status" value="1"/>
</dbReference>
<feature type="region of interest" description="Disordered" evidence="1">
    <location>
        <begin position="187"/>
        <end position="217"/>
    </location>
</feature>
<dbReference type="Gene3D" id="2.60.260.40">
    <property type="entry name" value="q5lls5 like domains"/>
    <property type="match status" value="1"/>
</dbReference>
<feature type="compositionally biased region" description="Polar residues" evidence="1">
    <location>
        <begin position="30"/>
        <end position="44"/>
    </location>
</feature>
<feature type="compositionally biased region" description="Polar residues" evidence="1">
    <location>
        <begin position="55"/>
        <end position="73"/>
    </location>
</feature>
<protein>
    <recommendedName>
        <fullName evidence="2">Zinc finger CHCC-type domain-containing protein</fullName>
    </recommendedName>
</protein>
<dbReference type="GO" id="GO:0006120">
    <property type="term" value="P:mitochondrial electron transport, NADH to ubiquinone"/>
    <property type="evidence" value="ECO:0007669"/>
    <property type="project" value="TreeGrafter"/>
</dbReference>
<evidence type="ECO:0000256" key="1">
    <source>
        <dbReference type="SAM" id="MobiDB-lite"/>
    </source>
</evidence>
<feature type="compositionally biased region" description="Polar residues" evidence="1">
    <location>
        <begin position="87"/>
        <end position="100"/>
    </location>
</feature>
<dbReference type="PANTHER" id="PTHR13156:SF0">
    <property type="entry name" value="NADH DEHYDROGENASE [UBIQUINONE] IRON-SULFUR PROTEIN 6, MITOCHONDRIAL"/>
    <property type="match status" value="1"/>
</dbReference>
<sequence>MLSSTRARLCLASARLVRPRTAAATYTTTSPLRSEVTPSAIPTNDPNPPKPVSPISATNAVPTDAMGSSNAPLQESVEKAQRELAQQAPNRQHTWAVSQQTREKAMTGPRFEQTIMEYQPRPYAAIELIHKQPVRWTKTRIVSCDGGGGPLGHPKVFINTDKPEITPCGYCGLPFAHESNRAKLEALPSTSYPLDPTGDAAEIGESQRITPEGFEQR</sequence>
<dbReference type="EMBL" id="PDNA01000037">
    <property type="protein sequence ID" value="PGH21342.1"/>
    <property type="molecule type" value="Genomic_DNA"/>
</dbReference>
<dbReference type="Proteomes" id="UP000224634">
    <property type="component" value="Unassembled WGS sequence"/>
</dbReference>
<evidence type="ECO:0000313" key="3">
    <source>
        <dbReference type="EMBL" id="PGH21342.1"/>
    </source>
</evidence>
<gene>
    <name evidence="3" type="ORF">AJ80_03393</name>
</gene>
<comment type="caution">
    <text evidence="3">The sequence shown here is derived from an EMBL/GenBank/DDBJ whole genome shotgun (WGS) entry which is preliminary data.</text>
</comment>
<organism evidence="3 4">
    <name type="scientific">Polytolypa hystricis (strain UAMH7299)</name>
    <dbReference type="NCBI Taxonomy" id="1447883"/>
    <lineage>
        <taxon>Eukaryota</taxon>
        <taxon>Fungi</taxon>
        <taxon>Dikarya</taxon>
        <taxon>Ascomycota</taxon>
        <taxon>Pezizomycotina</taxon>
        <taxon>Eurotiomycetes</taxon>
        <taxon>Eurotiomycetidae</taxon>
        <taxon>Onygenales</taxon>
        <taxon>Onygenales incertae sedis</taxon>
        <taxon>Polytolypa</taxon>
    </lineage>
</organism>
<evidence type="ECO:0000259" key="2">
    <source>
        <dbReference type="Pfam" id="PF10276"/>
    </source>
</evidence>
<dbReference type="FunFam" id="2.60.260.40:FF:000003">
    <property type="entry name" value="NADH dehydrogenase [ubiquinone] iron-sulfur protein 6, mitochondrial"/>
    <property type="match status" value="1"/>
</dbReference>
<reference evidence="3 4" key="1">
    <citation type="submission" date="2017-10" db="EMBL/GenBank/DDBJ databases">
        <title>Comparative genomics in systemic dimorphic fungi from Ajellomycetaceae.</title>
        <authorList>
            <person name="Munoz J.F."/>
            <person name="Mcewen J.G."/>
            <person name="Clay O.K."/>
            <person name="Cuomo C.A."/>
        </authorList>
    </citation>
    <scope>NUCLEOTIDE SEQUENCE [LARGE SCALE GENOMIC DNA]</scope>
    <source>
        <strain evidence="3 4">UAMH7299</strain>
    </source>
</reference>
<proteinExistence type="predicted"/>
<accession>A0A2B7YKG6</accession>
<feature type="region of interest" description="Disordered" evidence="1">
    <location>
        <begin position="21"/>
        <end position="107"/>
    </location>
</feature>